<evidence type="ECO:0000259" key="2">
    <source>
        <dbReference type="PROSITE" id="PS50994"/>
    </source>
</evidence>
<dbReference type="Gene3D" id="3.30.420.10">
    <property type="entry name" value="Ribonuclease H-like superfamily/Ribonuclease H"/>
    <property type="match status" value="1"/>
</dbReference>
<protein>
    <recommendedName>
        <fullName evidence="2">Integrase catalytic domain-containing protein</fullName>
    </recommendedName>
</protein>
<feature type="compositionally biased region" description="Acidic residues" evidence="1">
    <location>
        <begin position="1495"/>
        <end position="1522"/>
    </location>
</feature>
<dbReference type="InterPro" id="IPR025724">
    <property type="entry name" value="GAG-pre-integrase_dom"/>
</dbReference>
<dbReference type="Pfam" id="PF25597">
    <property type="entry name" value="SH3_retrovirus"/>
    <property type="match status" value="1"/>
</dbReference>
<reference evidence="3 4" key="1">
    <citation type="submission" date="2024-02" db="EMBL/GenBank/DDBJ databases">
        <title>High-quality chromosome-scale genome assembly of Pensacola bahiagrass (Paspalum notatum Flugge var. saurae).</title>
        <authorList>
            <person name="Vega J.M."/>
            <person name="Podio M."/>
            <person name="Orjuela J."/>
            <person name="Siena L.A."/>
            <person name="Pessino S.C."/>
            <person name="Combes M.C."/>
            <person name="Mariac C."/>
            <person name="Albertini E."/>
            <person name="Pupilli F."/>
            <person name="Ortiz J.P.A."/>
            <person name="Leblanc O."/>
        </authorList>
    </citation>
    <scope>NUCLEOTIDE SEQUENCE [LARGE SCALE GENOMIC DNA]</scope>
    <source>
        <strain evidence="3">R1</strain>
        <tissue evidence="3">Leaf</tissue>
    </source>
</reference>
<dbReference type="PANTHER" id="PTHR11439">
    <property type="entry name" value="GAG-POL-RELATED RETROTRANSPOSON"/>
    <property type="match status" value="1"/>
</dbReference>
<feature type="region of interest" description="Disordered" evidence="1">
    <location>
        <begin position="1"/>
        <end position="36"/>
    </location>
</feature>
<dbReference type="Proteomes" id="UP001341281">
    <property type="component" value="Chromosome 03"/>
</dbReference>
<dbReference type="InterPro" id="IPR013103">
    <property type="entry name" value="RVT_2"/>
</dbReference>
<proteinExistence type="predicted"/>
<feature type="domain" description="Integrase catalytic" evidence="2">
    <location>
        <begin position="647"/>
        <end position="813"/>
    </location>
</feature>
<accession>A0AAQ3SYP4</accession>
<gene>
    <name evidence="3" type="ORF">U9M48_012745</name>
</gene>
<dbReference type="CDD" id="cd09272">
    <property type="entry name" value="RNase_HI_RT_Ty1"/>
    <property type="match status" value="2"/>
</dbReference>
<dbReference type="Pfam" id="PF07727">
    <property type="entry name" value="RVT_2"/>
    <property type="match status" value="2"/>
</dbReference>
<dbReference type="InterPro" id="IPR001584">
    <property type="entry name" value="Integrase_cat-core"/>
</dbReference>
<name>A0AAQ3SYP4_PASNO</name>
<dbReference type="InterPro" id="IPR057670">
    <property type="entry name" value="SH3_retrovirus"/>
</dbReference>
<dbReference type="Pfam" id="PF00665">
    <property type="entry name" value="rve"/>
    <property type="match status" value="1"/>
</dbReference>
<dbReference type="GO" id="GO:0003676">
    <property type="term" value="F:nucleic acid binding"/>
    <property type="evidence" value="ECO:0007669"/>
    <property type="project" value="InterPro"/>
</dbReference>
<dbReference type="SUPFAM" id="SSF56672">
    <property type="entry name" value="DNA/RNA polymerases"/>
    <property type="match status" value="2"/>
</dbReference>
<evidence type="ECO:0000256" key="1">
    <source>
        <dbReference type="SAM" id="MobiDB-lite"/>
    </source>
</evidence>
<sequence>MPRTDEEGTPIFEDEEGADDVGDAGATTPIAAPPPLAMSSMMKEDLCPRLSPHSPDSKLKQRMAPLRTQGRSSEITLHTGSLEIFTSVSHPRDVSHALSDPNWVNAMHEELENFERNHVWDLVESPPNCRPIGTKWVFKNKQGENGMVVRNKARLVAQSFCRKEGIDYEETFAPVARLEAVRILLAFAASKGFKLQPMDVKSAFLNEEEVYVRQPPGFESAKFPDRVYKLKKALYGLKQAPRAWYARLKSFLLKSGFVMGSVDKTLFLLSRGGDSLIVHIYVDDIIFGGSSHALVSSFAEQMSREFEMSLMGELQFLLGLQIKQGPEDTFVHQAKYTRDILNKFDMGDSKPITTPMSTNTVLDADEDGEAVDQKEFRGMIALLLYLTMTRPDIQFEVCLCASYQASPRTSHRQVVKRIFRYLKFTPELGLWYSSGSSLSLRGFSNADHAGCWIDRKSISGTCQLLGTSLSSHKQASVSLFTTEAKYIAAASCCSQLLWMKATLTDFGLRFGWIPLLVDSTSAISVAKNPVLHSRTKHIDVRFHFLRDHYKKGDIDLVHVVTQNLSLEGKLYLVDFTTTKVTPKVKSDMGWLWHRGLAHVGMRNLAKLLKGEHILGLTNVVFEKDRVCGACQAEKQVGVQHPTKNIVSTTRPLELLHVDLFGPVAYISIGGNKYGLVIVDDFSRFTWVFFLHDKSEVQETLKKFMRRAQNEFEVKIKKIRSDNGREFKNIGVEEFLDDEGIKHEFSAPYSPQQNGVMERKNRTLIDMARTMLDEYKISDQFWAEAVNTACHSINRLYLHKIMKKTAYELLTGNKPNVSYFRVFRSKCFILNKKPKSSKFAPKVDEGFVLGYCSNAHAYHVFNKTTGCVEVVRDVEQALEDPDWVLAMKEELNNFKRNEVWSLVERPNQNVIGTKWVFRNKQDEHGVVTRNKARLVAQGFTQVEGLDFGETYAPVARLESIRILIAFATHHNFKLKRTSRVPSSMGQSKTTTGLEDPKNPHHVYKLHKALYGLKQAPRAWYECLKDFLLKNGKADSTLFTRTFNDDLFVCQIYVDDIIFGSTNKAFCDEFSKIMSKRFEMSMMGELKFFLGFQIKQLKKGTFLCQTKYIQDMLKKFDKENAKPVKTPMTTKGHLDLYEEDKGKSINQKVYRSMIGSLLYLCASRLDIMLSVCMCAKFQANPKECHLVDVKRILRYLYPKGSTFDLLGYSDSDYADCKVDQKSTSGTCQFLGRSLVSWSSKKQTSVALSTAEAEYVAAGACCAQLLWMRQTLRDFGCEFSKIPLLCDNESAVKLTNNPVQHARTKHIDIRHHFLRDHEAKGDIAIRHVSTENQLADIFTKPLDEERFCALRSELNILDSRNVQQKRRNREDLSSIDPVNPSEPPPSTLCLPPSHLGTSRAAATKRSLGANICSSTFMTRALKSILKVCIHNATAIREEMVRTNKVLKKIDERHQKIFTKLNLTPPTSPLIDDEEVPPLPHFDDPFVFHEDMKNKCVEEMDEGNDEAVVDDEDNGNTTDEDMDEDYQASKSRKIKSGK</sequence>
<dbReference type="InterPro" id="IPR012337">
    <property type="entry name" value="RNaseH-like_sf"/>
</dbReference>
<dbReference type="InterPro" id="IPR043502">
    <property type="entry name" value="DNA/RNA_pol_sf"/>
</dbReference>
<feature type="compositionally biased region" description="Acidic residues" evidence="1">
    <location>
        <begin position="12"/>
        <end position="22"/>
    </location>
</feature>
<feature type="region of interest" description="Disordered" evidence="1">
    <location>
        <begin position="1359"/>
        <end position="1392"/>
    </location>
</feature>
<dbReference type="PROSITE" id="PS50994">
    <property type="entry name" value="INTEGRASE"/>
    <property type="match status" value="1"/>
</dbReference>
<organism evidence="3 4">
    <name type="scientific">Paspalum notatum var. saurae</name>
    <dbReference type="NCBI Taxonomy" id="547442"/>
    <lineage>
        <taxon>Eukaryota</taxon>
        <taxon>Viridiplantae</taxon>
        <taxon>Streptophyta</taxon>
        <taxon>Embryophyta</taxon>
        <taxon>Tracheophyta</taxon>
        <taxon>Spermatophyta</taxon>
        <taxon>Magnoliopsida</taxon>
        <taxon>Liliopsida</taxon>
        <taxon>Poales</taxon>
        <taxon>Poaceae</taxon>
        <taxon>PACMAD clade</taxon>
        <taxon>Panicoideae</taxon>
        <taxon>Andropogonodae</taxon>
        <taxon>Paspaleae</taxon>
        <taxon>Paspalinae</taxon>
        <taxon>Paspalum</taxon>
    </lineage>
</organism>
<dbReference type="SUPFAM" id="SSF53098">
    <property type="entry name" value="Ribonuclease H-like"/>
    <property type="match status" value="1"/>
</dbReference>
<keyword evidence="4" id="KW-1185">Reference proteome</keyword>
<dbReference type="GO" id="GO:0015074">
    <property type="term" value="P:DNA integration"/>
    <property type="evidence" value="ECO:0007669"/>
    <property type="project" value="InterPro"/>
</dbReference>
<feature type="region of interest" description="Disordered" evidence="1">
    <location>
        <begin position="1495"/>
        <end position="1534"/>
    </location>
</feature>
<dbReference type="EMBL" id="CP144747">
    <property type="protein sequence ID" value="WVZ63080.1"/>
    <property type="molecule type" value="Genomic_DNA"/>
</dbReference>
<dbReference type="PANTHER" id="PTHR11439:SF483">
    <property type="entry name" value="PEPTIDE SYNTHASE GLIP-LIKE, PUTATIVE (AFU_ORTHOLOGUE AFUA_3G12920)-RELATED"/>
    <property type="match status" value="1"/>
</dbReference>
<evidence type="ECO:0000313" key="4">
    <source>
        <dbReference type="Proteomes" id="UP001341281"/>
    </source>
</evidence>
<dbReference type="InterPro" id="IPR036397">
    <property type="entry name" value="RNaseH_sf"/>
</dbReference>
<evidence type="ECO:0000313" key="3">
    <source>
        <dbReference type="EMBL" id="WVZ63080.1"/>
    </source>
</evidence>
<dbReference type="Pfam" id="PF13976">
    <property type="entry name" value="gag_pre-integrs"/>
    <property type="match status" value="1"/>
</dbReference>